<evidence type="ECO:0000313" key="3">
    <source>
        <dbReference type="Proteomes" id="UP000007755"/>
    </source>
</evidence>
<protein>
    <submittedName>
        <fullName evidence="2">Uncharacterized protein</fullName>
    </submittedName>
</protein>
<dbReference type="Proteomes" id="UP000007755">
    <property type="component" value="Unassembled WGS sequence"/>
</dbReference>
<name>F4WQ07_ACREC</name>
<accession>F4WQ07</accession>
<organism evidence="3">
    <name type="scientific">Acromyrmex echinatior</name>
    <name type="common">Panamanian leafcutter ant</name>
    <name type="synonym">Acromyrmex octospinosus echinatior</name>
    <dbReference type="NCBI Taxonomy" id="103372"/>
    <lineage>
        <taxon>Eukaryota</taxon>
        <taxon>Metazoa</taxon>
        <taxon>Ecdysozoa</taxon>
        <taxon>Arthropoda</taxon>
        <taxon>Hexapoda</taxon>
        <taxon>Insecta</taxon>
        <taxon>Pterygota</taxon>
        <taxon>Neoptera</taxon>
        <taxon>Endopterygota</taxon>
        <taxon>Hymenoptera</taxon>
        <taxon>Apocrita</taxon>
        <taxon>Aculeata</taxon>
        <taxon>Formicoidea</taxon>
        <taxon>Formicidae</taxon>
        <taxon>Myrmicinae</taxon>
        <taxon>Acromyrmex</taxon>
    </lineage>
</organism>
<feature type="compositionally biased region" description="Basic and acidic residues" evidence="1">
    <location>
        <begin position="82"/>
        <end position="116"/>
    </location>
</feature>
<evidence type="ECO:0000313" key="2">
    <source>
        <dbReference type="EMBL" id="EGI63705.1"/>
    </source>
</evidence>
<dbReference type="AlphaFoldDB" id="F4WQ07"/>
<feature type="region of interest" description="Disordered" evidence="1">
    <location>
        <begin position="80"/>
        <end position="133"/>
    </location>
</feature>
<evidence type="ECO:0000256" key="1">
    <source>
        <dbReference type="SAM" id="MobiDB-lite"/>
    </source>
</evidence>
<keyword evidence="3" id="KW-1185">Reference proteome</keyword>
<reference evidence="2" key="1">
    <citation type="submission" date="2011-02" db="EMBL/GenBank/DDBJ databases">
        <title>The genome of the leaf-cutting ant Acromyrmex echinatior suggests key adaptations to social evolution and fungus farming.</title>
        <authorList>
            <person name="Nygaard S."/>
            <person name="Zhang G."/>
        </authorList>
    </citation>
    <scope>NUCLEOTIDE SEQUENCE</scope>
</reference>
<gene>
    <name evidence="2" type="ORF">G5I_07943</name>
</gene>
<dbReference type="InParanoid" id="F4WQ07"/>
<sequence length="133" mass="15388">MARLKKHFEMLRARAIRSRDFVSAEMAICKSFNDINDHNANALQDCLEKDNGSNLYEGRPREERVEFIITSASSRYVVGKMARGEELEASRTGCRPRERRREKEPKEETERKKEGDLGSNASRQRVPFLAARE</sequence>
<proteinExistence type="predicted"/>
<dbReference type="EMBL" id="GL888262">
    <property type="protein sequence ID" value="EGI63705.1"/>
    <property type="molecule type" value="Genomic_DNA"/>
</dbReference>